<dbReference type="RefSeq" id="WP_005981911.1">
    <property type="nucleotide sequence ID" value="NZ_CABKNW010000005.1"/>
</dbReference>
<protein>
    <recommendedName>
        <fullName evidence="4">Mid2-like cell wall stress sensor domain protein</fullName>
    </recommendedName>
</protein>
<reference evidence="2 3" key="1">
    <citation type="submission" date="2018-06" db="EMBL/GenBank/DDBJ databases">
        <authorList>
            <consortium name="Pathogen Informatics"/>
            <person name="Doyle S."/>
        </authorList>
    </citation>
    <scope>NUCLEOTIDE SEQUENCE [LARGE SCALE GENOMIC DNA]</scope>
    <source>
        <strain evidence="2 3">NCTC12112</strain>
    </source>
</reference>
<gene>
    <name evidence="2" type="ORF">NCTC12112_02014</name>
</gene>
<keyword evidence="1" id="KW-1133">Transmembrane helix</keyword>
<feature type="transmembrane region" description="Helical" evidence="1">
    <location>
        <begin position="34"/>
        <end position="51"/>
    </location>
</feature>
<evidence type="ECO:0000313" key="3">
    <source>
        <dbReference type="Proteomes" id="UP000249008"/>
    </source>
</evidence>
<evidence type="ECO:0008006" key="4">
    <source>
        <dbReference type="Google" id="ProtNLM"/>
    </source>
</evidence>
<keyword evidence="1" id="KW-0812">Transmembrane</keyword>
<name>A0AAX2JEG0_9FUSO</name>
<dbReference type="Proteomes" id="UP000249008">
    <property type="component" value="Chromosome 1"/>
</dbReference>
<evidence type="ECO:0000256" key="1">
    <source>
        <dbReference type="SAM" id="Phobius"/>
    </source>
</evidence>
<dbReference type="GeneID" id="78456414"/>
<feature type="transmembrane region" description="Helical" evidence="1">
    <location>
        <begin position="6"/>
        <end position="22"/>
    </location>
</feature>
<accession>A0AAX2JEG0</accession>
<dbReference type="EMBL" id="LS483487">
    <property type="protein sequence ID" value="SQJ06788.1"/>
    <property type="molecule type" value="Genomic_DNA"/>
</dbReference>
<proteinExistence type="predicted"/>
<sequence>MYFTIFMIIAGFCLLLAGLHFFIKEKHDKDSRKVYGSMTLIGAIIVIINIFKI</sequence>
<organism evidence="2 3">
    <name type="scientific">Fusobacterium ulcerans</name>
    <dbReference type="NCBI Taxonomy" id="861"/>
    <lineage>
        <taxon>Bacteria</taxon>
        <taxon>Fusobacteriati</taxon>
        <taxon>Fusobacteriota</taxon>
        <taxon>Fusobacteriia</taxon>
        <taxon>Fusobacteriales</taxon>
        <taxon>Fusobacteriaceae</taxon>
        <taxon>Fusobacterium</taxon>
    </lineage>
</organism>
<evidence type="ECO:0000313" key="2">
    <source>
        <dbReference type="EMBL" id="SQJ06788.1"/>
    </source>
</evidence>
<keyword evidence="1" id="KW-0472">Membrane</keyword>
<dbReference type="AlphaFoldDB" id="A0AAX2JEG0"/>